<keyword evidence="2" id="KW-0378">Hydrolase</keyword>
<evidence type="ECO:0000313" key="3">
    <source>
        <dbReference type="Proteomes" id="UP001172778"/>
    </source>
</evidence>
<gene>
    <name evidence="2" type="ORF">PZA18_11500</name>
</gene>
<dbReference type="InterPro" id="IPR000073">
    <property type="entry name" value="AB_hydrolase_1"/>
</dbReference>
<dbReference type="PANTHER" id="PTHR43194">
    <property type="entry name" value="HYDROLASE ALPHA/BETA FOLD FAMILY"/>
    <property type="match status" value="1"/>
</dbReference>
<evidence type="ECO:0000313" key="2">
    <source>
        <dbReference type="EMBL" id="MDK2124677.1"/>
    </source>
</evidence>
<accession>A0ABT7E194</accession>
<dbReference type="Proteomes" id="UP001172778">
    <property type="component" value="Unassembled WGS sequence"/>
</dbReference>
<dbReference type="PANTHER" id="PTHR43194:SF2">
    <property type="entry name" value="PEROXISOMAL MEMBRANE PROTEIN LPX1"/>
    <property type="match status" value="1"/>
</dbReference>
<comment type="caution">
    <text evidence="2">The sequence shown here is derived from an EMBL/GenBank/DDBJ whole genome shotgun (WGS) entry which is preliminary data.</text>
</comment>
<dbReference type="InterPro" id="IPR050228">
    <property type="entry name" value="Carboxylesterase_BioH"/>
</dbReference>
<evidence type="ECO:0000259" key="1">
    <source>
        <dbReference type="Pfam" id="PF12697"/>
    </source>
</evidence>
<reference evidence="2" key="1">
    <citation type="submission" date="2023-03" db="EMBL/GenBank/DDBJ databases">
        <title>Chitinimonas shenzhenensis gen. nov., sp. nov., a novel member of family Burkholderiaceae isolated from activated sludge collected in Shen Zhen, China.</title>
        <authorList>
            <person name="Wang X."/>
        </authorList>
    </citation>
    <scope>NUCLEOTIDE SEQUENCE</scope>
    <source>
        <strain evidence="2">DQS-5</strain>
    </source>
</reference>
<sequence>MTMNDPAIEIINVSAVSHRANAPALLFIHGAYAAAWCWNQGFMSYLAESGYDCYALSLRGHGGSGGHEVLSLASLDDFQRDIAKAIEQIARPVVLIGHSMGGFLAMRHARQHPVAGLACLAPVPPEGLIGSTLHLMCWHPALLLELNCVQYAGQAPQLSKLRDLLFSSDLPDERLLAFARQFQRESDRAILDLSMQAMSYLWTACQRPQCPSIVLGGGDDVLMPAHQIHSAACALGVRAEFISGVAHVMMLDMRWQRVAERLKVWLEAL</sequence>
<keyword evidence="3" id="KW-1185">Reference proteome</keyword>
<dbReference type="Gene3D" id="3.40.50.1820">
    <property type="entry name" value="alpha/beta hydrolase"/>
    <property type="match status" value="1"/>
</dbReference>
<organism evidence="2 3">
    <name type="scientific">Parachitinimonas caeni</name>
    <dbReference type="NCBI Taxonomy" id="3031301"/>
    <lineage>
        <taxon>Bacteria</taxon>
        <taxon>Pseudomonadati</taxon>
        <taxon>Pseudomonadota</taxon>
        <taxon>Betaproteobacteria</taxon>
        <taxon>Neisseriales</taxon>
        <taxon>Chitinibacteraceae</taxon>
        <taxon>Parachitinimonas</taxon>
    </lineage>
</organism>
<dbReference type="SUPFAM" id="SSF53474">
    <property type="entry name" value="alpha/beta-Hydrolases"/>
    <property type="match status" value="1"/>
</dbReference>
<protein>
    <submittedName>
        <fullName evidence="2">Alpha/beta fold hydrolase</fullName>
    </submittedName>
</protein>
<feature type="domain" description="AB hydrolase-1" evidence="1">
    <location>
        <begin position="25"/>
        <end position="260"/>
    </location>
</feature>
<proteinExistence type="predicted"/>
<dbReference type="InterPro" id="IPR029058">
    <property type="entry name" value="AB_hydrolase_fold"/>
</dbReference>
<name>A0ABT7E194_9NEIS</name>
<dbReference type="Pfam" id="PF12697">
    <property type="entry name" value="Abhydrolase_6"/>
    <property type="match status" value="1"/>
</dbReference>
<dbReference type="RefSeq" id="WP_284100987.1">
    <property type="nucleotide sequence ID" value="NZ_JARRAF010000011.1"/>
</dbReference>
<dbReference type="EMBL" id="JARRAF010000011">
    <property type="protein sequence ID" value="MDK2124677.1"/>
    <property type="molecule type" value="Genomic_DNA"/>
</dbReference>
<dbReference type="GO" id="GO:0016787">
    <property type="term" value="F:hydrolase activity"/>
    <property type="evidence" value="ECO:0007669"/>
    <property type="project" value="UniProtKB-KW"/>
</dbReference>